<sequence>MASISQGLVLTTATVLSTTVLYLIFCKQKNSSQFQIIETPNSLHSNKRILRSCLCSEEKKREKRRIKKKVKFSENVMLKEEEKEIREEQGKKNRVSIKKCRNEIPEPRGMQENRIALYNGILRDRVHRMGCCH</sequence>
<dbReference type="OrthoDB" id="695890at2759"/>
<dbReference type="PaxDb" id="3827-XP_004506939.1"/>
<evidence type="ECO:0000313" key="3">
    <source>
        <dbReference type="RefSeq" id="XP_004506939.1"/>
    </source>
</evidence>
<dbReference type="eggNOG" id="ENOG502S4PX">
    <property type="taxonomic scope" value="Eukaryota"/>
</dbReference>
<keyword evidence="2" id="KW-1185">Reference proteome</keyword>
<reference evidence="2" key="1">
    <citation type="journal article" date="2013" name="Nat. Biotechnol.">
        <title>Draft genome sequence of chickpea (Cicer arietinum) provides a resource for trait improvement.</title>
        <authorList>
            <person name="Varshney R.K."/>
            <person name="Song C."/>
            <person name="Saxena R.K."/>
            <person name="Azam S."/>
            <person name="Yu S."/>
            <person name="Sharpe A.G."/>
            <person name="Cannon S."/>
            <person name="Baek J."/>
            <person name="Rosen B.D."/>
            <person name="Tar'an B."/>
            <person name="Millan T."/>
            <person name="Zhang X."/>
            <person name="Ramsay L.D."/>
            <person name="Iwata A."/>
            <person name="Wang Y."/>
            <person name="Nelson W."/>
            <person name="Farmer A.D."/>
            <person name="Gaur P.M."/>
            <person name="Soderlund C."/>
            <person name="Penmetsa R.V."/>
            <person name="Xu C."/>
            <person name="Bharti A.K."/>
            <person name="He W."/>
            <person name="Winter P."/>
            <person name="Zhao S."/>
            <person name="Hane J.K."/>
            <person name="Carrasquilla-Garcia N."/>
            <person name="Condie J.A."/>
            <person name="Upadhyaya H.D."/>
            <person name="Luo M.C."/>
            <person name="Thudi M."/>
            <person name="Gowda C.L."/>
            <person name="Singh N.P."/>
            <person name="Lichtenzveig J."/>
            <person name="Gali K.K."/>
            <person name="Rubio J."/>
            <person name="Nadarajan N."/>
            <person name="Dolezel J."/>
            <person name="Bansal K.C."/>
            <person name="Xu X."/>
            <person name="Edwards D."/>
            <person name="Zhang G."/>
            <person name="Kahl G."/>
            <person name="Gil J."/>
            <person name="Singh K.B."/>
            <person name="Datta S.K."/>
            <person name="Jackson S.A."/>
            <person name="Wang J."/>
            <person name="Cook D.R."/>
        </authorList>
    </citation>
    <scope>NUCLEOTIDE SEQUENCE [LARGE SCALE GENOMIC DNA]</scope>
    <source>
        <strain evidence="2">cv. CDC Frontier</strain>
    </source>
</reference>
<evidence type="ECO:0000313" key="2">
    <source>
        <dbReference type="Proteomes" id="UP000087171"/>
    </source>
</evidence>
<evidence type="ECO:0000256" key="1">
    <source>
        <dbReference type="SAM" id="Phobius"/>
    </source>
</evidence>
<proteinExistence type="predicted"/>
<protein>
    <submittedName>
        <fullName evidence="3">Uncharacterized protein LOC101492119</fullName>
    </submittedName>
</protein>
<keyword evidence="1" id="KW-0472">Membrane</keyword>
<dbReference type="Proteomes" id="UP000087171">
    <property type="component" value="Chromosome Ca6"/>
</dbReference>
<gene>
    <name evidence="3" type="primary">LOC101492119</name>
</gene>
<name>A0A1S2YM91_CICAR</name>
<feature type="transmembrane region" description="Helical" evidence="1">
    <location>
        <begin position="6"/>
        <end position="25"/>
    </location>
</feature>
<keyword evidence="1" id="KW-0812">Transmembrane</keyword>
<dbReference type="KEGG" id="cam:101492119"/>
<dbReference type="RefSeq" id="XP_004506939.1">
    <property type="nucleotide sequence ID" value="XM_004506882.3"/>
</dbReference>
<accession>A0A1S2YM91</accession>
<dbReference type="GeneID" id="101492119"/>
<reference evidence="3" key="2">
    <citation type="submission" date="2025-08" db="UniProtKB">
        <authorList>
            <consortium name="RefSeq"/>
        </authorList>
    </citation>
    <scope>IDENTIFICATION</scope>
    <source>
        <tissue evidence="3">Etiolated seedlings</tissue>
    </source>
</reference>
<dbReference type="AlphaFoldDB" id="A0A1S2YM91"/>
<organism evidence="2 3">
    <name type="scientific">Cicer arietinum</name>
    <name type="common">Chickpea</name>
    <name type="synonym">Garbanzo</name>
    <dbReference type="NCBI Taxonomy" id="3827"/>
    <lineage>
        <taxon>Eukaryota</taxon>
        <taxon>Viridiplantae</taxon>
        <taxon>Streptophyta</taxon>
        <taxon>Embryophyta</taxon>
        <taxon>Tracheophyta</taxon>
        <taxon>Spermatophyta</taxon>
        <taxon>Magnoliopsida</taxon>
        <taxon>eudicotyledons</taxon>
        <taxon>Gunneridae</taxon>
        <taxon>Pentapetalae</taxon>
        <taxon>rosids</taxon>
        <taxon>fabids</taxon>
        <taxon>Fabales</taxon>
        <taxon>Fabaceae</taxon>
        <taxon>Papilionoideae</taxon>
        <taxon>50 kb inversion clade</taxon>
        <taxon>NPAAA clade</taxon>
        <taxon>Hologalegina</taxon>
        <taxon>IRL clade</taxon>
        <taxon>Cicereae</taxon>
        <taxon>Cicer</taxon>
    </lineage>
</organism>
<dbReference type="PANTHER" id="PTHR33564">
    <property type="entry name" value="TRANSMEMBRANE PROTEIN"/>
    <property type="match status" value="1"/>
</dbReference>
<dbReference type="PANTHER" id="PTHR33564:SF15">
    <property type="entry name" value="PROTEIN, PUTATIVE-RELATED"/>
    <property type="match status" value="1"/>
</dbReference>
<keyword evidence="1" id="KW-1133">Transmembrane helix</keyword>